<reference evidence="9 10" key="1">
    <citation type="journal article" date="2021" name="BMC Genomics">
        <title>Telomere-to-telomere genome assembly of asparaginase-producing Trichoderma simmonsii.</title>
        <authorList>
            <person name="Chung D."/>
            <person name="Kwon Y.M."/>
            <person name="Yang Y."/>
        </authorList>
    </citation>
    <scope>NUCLEOTIDE SEQUENCE [LARGE SCALE GENOMIC DNA]</scope>
    <source>
        <strain evidence="9 10">GH-Sj1</strain>
    </source>
</reference>
<protein>
    <recommendedName>
        <fullName evidence="11">Cytochrome P450</fullName>
    </recommendedName>
</protein>
<dbReference type="GO" id="GO:0016705">
    <property type="term" value="F:oxidoreductase activity, acting on paired donors, with incorporation or reduction of molecular oxygen"/>
    <property type="evidence" value="ECO:0007669"/>
    <property type="project" value="InterPro"/>
</dbReference>
<dbReference type="Pfam" id="PF00067">
    <property type="entry name" value="p450"/>
    <property type="match status" value="1"/>
</dbReference>
<evidence type="ECO:0000256" key="3">
    <source>
        <dbReference type="ARBA" id="ARBA00022617"/>
    </source>
</evidence>
<dbReference type="GO" id="GO:0020037">
    <property type="term" value="F:heme binding"/>
    <property type="evidence" value="ECO:0007669"/>
    <property type="project" value="InterPro"/>
</dbReference>
<accession>A0A8G0LV82</accession>
<dbReference type="InterPro" id="IPR036396">
    <property type="entry name" value="Cyt_P450_sf"/>
</dbReference>
<evidence type="ECO:0008006" key="11">
    <source>
        <dbReference type="Google" id="ProtNLM"/>
    </source>
</evidence>
<dbReference type="InterPro" id="IPR050121">
    <property type="entry name" value="Cytochrome_P450_monoxygenase"/>
</dbReference>
<dbReference type="AlphaFoldDB" id="A0A8G0LV82"/>
<keyword evidence="5 6" id="KW-0408">Iron</keyword>
<gene>
    <name evidence="9" type="ORF">H0G86_013255</name>
</gene>
<keyword evidence="7" id="KW-0560">Oxidoreductase</keyword>
<evidence type="ECO:0000256" key="1">
    <source>
        <dbReference type="ARBA" id="ARBA00001971"/>
    </source>
</evidence>
<keyword evidence="3 6" id="KW-0349">Heme</keyword>
<keyword evidence="8" id="KW-1133">Transmembrane helix</keyword>
<name>A0A8G0LV82_9HYPO</name>
<evidence type="ECO:0000256" key="5">
    <source>
        <dbReference type="ARBA" id="ARBA00023004"/>
    </source>
</evidence>
<evidence type="ECO:0000256" key="8">
    <source>
        <dbReference type="SAM" id="Phobius"/>
    </source>
</evidence>
<dbReference type="PANTHER" id="PTHR24305:SF232">
    <property type="entry name" value="P450, PUTATIVE (EUROFUNG)-RELATED"/>
    <property type="match status" value="1"/>
</dbReference>
<feature type="binding site" description="axial binding residue" evidence="6">
    <location>
        <position position="461"/>
    </location>
    <ligand>
        <name>heme</name>
        <dbReference type="ChEBI" id="CHEBI:30413"/>
    </ligand>
    <ligandPart>
        <name>Fe</name>
        <dbReference type="ChEBI" id="CHEBI:18248"/>
    </ligandPart>
</feature>
<evidence type="ECO:0000256" key="4">
    <source>
        <dbReference type="ARBA" id="ARBA00022723"/>
    </source>
</evidence>
<sequence length="541" mass="61853">MLQDIVILLKEKFLYAIPFIILGWCLHIRYRHGFNKYRGPLLASFTDYWRYRYTRDHRDEIPSVALHAKYGDIVRAGPQKLSFANPEALKDIYSINRGYVKSEFYWVAASVSKGTPLPSLFSNLNESFHARLRRCVNNAFALSTLVQYEPLVDTTVHLFLRQLNKRFAGKQGTEGVIDFPTWLQYYAFDVIGELTYSSRHGFLESGQDVDGIIAYLDKYMSYLVLVGQMPILDKIFWKNPFFMWLSRHGLYDDTFPAVPFAVKAMRQRTDSDCKPSDTNGVPDLLSKFLNAKELHPDVVGDKEVLAMALSMIFAGSETTAISLSAVFYYLLKNPRCLSKLLEEIDKELPSDDFDEPCSSVKFTDANKLIYLDACVKEAFRMHPAPAFDMERVVPPNGSTICGEFIPGGTIVSCNAWVIHKNKGIFGEDVDVYRPERWLEDDQRVKVMNSTLFHFGQGARTCIGKNISTLEIYKVVPSILKIFEVTLNDPKQDWKIKNATGLSSRCGGQIVQYTELAFTSSFALQFWKWIMEPAERPQVGYW</sequence>
<evidence type="ECO:0000313" key="9">
    <source>
        <dbReference type="EMBL" id="QYT06401.1"/>
    </source>
</evidence>
<organism evidence="9 10">
    <name type="scientific">Trichoderma simmonsii</name>
    <dbReference type="NCBI Taxonomy" id="1491479"/>
    <lineage>
        <taxon>Eukaryota</taxon>
        <taxon>Fungi</taxon>
        <taxon>Dikarya</taxon>
        <taxon>Ascomycota</taxon>
        <taxon>Pezizomycotina</taxon>
        <taxon>Sordariomycetes</taxon>
        <taxon>Hypocreomycetidae</taxon>
        <taxon>Hypocreales</taxon>
        <taxon>Hypocreaceae</taxon>
        <taxon>Trichoderma</taxon>
    </lineage>
</organism>
<evidence type="ECO:0000256" key="7">
    <source>
        <dbReference type="RuleBase" id="RU000461"/>
    </source>
</evidence>
<dbReference type="PANTHER" id="PTHR24305">
    <property type="entry name" value="CYTOCHROME P450"/>
    <property type="match status" value="1"/>
</dbReference>
<keyword evidence="10" id="KW-1185">Reference proteome</keyword>
<proteinExistence type="inferred from homology"/>
<dbReference type="InterPro" id="IPR017972">
    <property type="entry name" value="Cyt_P450_CS"/>
</dbReference>
<dbReference type="InterPro" id="IPR002401">
    <property type="entry name" value="Cyt_P450_E_grp-I"/>
</dbReference>
<keyword evidence="7" id="KW-0503">Monooxygenase</keyword>
<keyword evidence="8" id="KW-0472">Membrane</keyword>
<dbReference type="PRINTS" id="PR00385">
    <property type="entry name" value="P450"/>
</dbReference>
<evidence type="ECO:0000256" key="2">
    <source>
        <dbReference type="ARBA" id="ARBA00010617"/>
    </source>
</evidence>
<dbReference type="PRINTS" id="PR00463">
    <property type="entry name" value="EP450I"/>
</dbReference>
<dbReference type="Gene3D" id="1.10.630.10">
    <property type="entry name" value="Cytochrome P450"/>
    <property type="match status" value="1"/>
</dbReference>
<dbReference type="Proteomes" id="UP000826661">
    <property type="component" value="Chromosome VII"/>
</dbReference>
<comment type="similarity">
    <text evidence="2 7">Belongs to the cytochrome P450 family.</text>
</comment>
<feature type="transmembrane region" description="Helical" evidence="8">
    <location>
        <begin position="12"/>
        <end position="30"/>
    </location>
</feature>
<dbReference type="GO" id="GO:0004497">
    <property type="term" value="F:monooxygenase activity"/>
    <property type="evidence" value="ECO:0007669"/>
    <property type="project" value="UniProtKB-KW"/>
</dbReference>
<dbReference type="EMBL" id="CP075870">
    <property type="protein sequence ID" value="QYT06401.1"/>
    <property type="molecule type" value="Genomic_DNA"/>
</dbReference>
<dbReference type="SUPFAM" id="SSF48264">
    <property type="entry name" value="Cytochrome P450"/>
    <property type="match status" value="1"/>
</dbReference>
<keyword evidence="4 6" id="KW-0479">Metal-binding</keyword>
<dbReference type="FunFam" id="1.10.630.10:FF:000050">
    <property type="entry name" value="Cytochrome P450 monooxygenase"/>
    <property type="match status" value="1"/>
</dbReference>
<comment type="cofactor">
    <cofactor evidence="1 6">
        <name>heme</name>
        <dbReference type="ChEBI" id="CHEBI:30413"/>
    </cofactor>
</comment>
<evidence type="ECO:0000313" key="10">
    <source>
        <dbReference type="Proteomes" id="UP000826661"/>
    </source>
</evidence>
<dbReference type="GO" id="GO:0005506">
    <property type="term" value="F:iron ion binding"/>
    <property type="evidence" value="ECO:0007669"/>
    <property type="project" value="InterPro"/>
</dbReference>
<dbReference type="PROSITE" id="PS00086">
    <property type="entry name" value="CYTOCHROME_P450"/>
    <property type="match status" value="1"/>
</dbReference>
<dbReference type="InterPro" id="IPR001128">
    <property type="entry name" value="Cyt_P450"/>
</dbReference>
<dbReference type="CDD" id="cd11060">
    <property type="entry name" value="CYP57A1-like"/>
    <property type="match status" value="1"/>
</dbReference>
<keyword evidence="8" id="KW-0812">Transmembrane</keyword>
<evidence type="ECO:0000256" key="6">
    <source>
        <dbReference type="PIRSR" id="PIRSR602401-1"/>
    </source>
</evidence>